<feature type="compositionally biased region" description="Basic and acidic residues" evidence="1">
    <location>
        <begin position="68"/>
        <end position="79"/>
    </location>
</feature>
<sequence length="105" mass="12358">MVQETIVLEQKLLVQKSNSCQYVEIRFLSQIQKEKKKKIFVKPIHSRTRNEQGERERKRSITMATSRAMRESYEMGTDKGELAKVRGTLNVRAKMMRRRRGTASQ</sequence>
<reference evidence="2 3" key="1">
    <citation type="submission" date="2021-06" db="EMBL/GenBank/DDBJ databases">
        <title>Caerostris extrusa draft genome.</title>
        <authorList>
            <person name="Kono N."/>
            <person name="Arakawa K."/>
        </authorList>
    </citation>
    <scope>NUCLEOTIDE SEQUENCE [LARGE SCALE GENOMIC DNA]</scope>
</reference>
<feature type="compositionally biased region" description="Basic and acidic residues" evidence="1">
    <location>
        <begin position="48"/>
        <end position="59"/>
    </location>
</feature>
<name>A0AAV4PGZ6_CAEEX</name>
<organism evidence="2 3">
    <name type="scientific">Caerostris extrusa</name>
    <name type="common">Bark spider</name>
    <name type="synonym">Caerostris bankana</name>
    <dbReference type="NCBI Taxonomy" id="172846"/>
    <lineage>
        <taxon>Eukaryota</taxon>
        <taxon>Metazoa</taxon>
        <taxon>Ecdysozoa</taxon>
        <taxon>Arthropoda</taxon>
        <taxon>Chelicerata</taxon>
        <taxon>Arachnida</taxon>
        <taxon>Araneae</taxon>
        <taxon>Araneomorphae</taxon>
        <taxon>Entelegynae</taxon>
        <taxon>Araneoidea</taxon>
        <taxon>Araneidae</taxon>
        <taxon>Caerostris</taxon>
    </lineage>
</organism>
<keyword evidence="3" id="KW-1185">Reference proteome</keyword>
<dbReference type="EMBL" id="BPLR01004485">
    <property type="protein sequence ID" value="GIX95255.1"/>
    <property type="molecule type" value="Genomic_DNA"/>
</dbReference>
<accession>A0AAV4PGZ6</accession>
<proteinExistence type="predicted"/>
<feature type="region of interest" description="Disordered" evidence="1">
    <location>
        <begin position="43"/>
        <end position="79"/>
    </location>
</feature>
<dbReference type="AlphaFoldDB" id="A0AAV4PGZ6"/>
<evidence type="ECO:0000313" key="2">
    <source>
        <dbReference type="EMBL" id="GIX95255.1"/>
    </source>
</evidence>
<evidence type="ECO:0000313" key="3">
    <source>
        <dbReference type="Proteomes" id="UP001054945"/>
    </source>
</evidence>
<comment type="caution">
    <text evidence="2">The sequence shown here is derived from an EMBL/GenBank/DDBJ whole genome shotgun (WGS) entry which is preliminary data.</text>
</comment>
<dbReference type="Proteomes" id="UP001054945">
    <property type="component" value="Unassembled WGS sequence"/>
</dbReference>
<gene>
    <name evidence="2" type="ORF">CEXT_525871</name>
</gene>
<evidence type="ECO:0000256" key="1">
    <source>
        <dbReference type="SAM" id="MobiDB-lite"/>
    </source>
</evidence>
<protein>
    <submittedName>
        <fullName evidence="2">Uncharacterized protein</fullName>
    </submittedName>
</protein>